<evidence type="ECO:0000256" key="11">
    <source>
        <dbReference type="ARBA" id="ARBA00023187"/>
    </source>
</evidence>
<protein>
    <recommendedName>
        <fullName evidence="14">Btz domain-containing protein</fullName>
    </recommendedName>
</protein>
<evidence type="ECO:0000256" key="2">
    <source>
        <dbReference type="ARBA" id="ARBA00004496"/>
    </source>
</evidence>
<name>A0A067QBL8_9AGAM</name>
<gene>
    <name evidence="15" type="ORF">JAAARDRAFT_64290</name>
</gene>
<feature type="compositionally biased region" description="Low complexity" evidence="13">
    <location>
        <begin position="553"/>
        <end position="565"/>
    </location>
</feature>
<evidence type="ECO:0000256" key="13">
    <source>
        <dbReference type="SAM" id="MobiDB-lite"/>
    </source>
</evidence>
<dbReference type="AlphaFoldDB" id="A0A067QBL8"/>
<keyword evidence="5" id="KW-0963">Cytoplasm</keyword>
<feature type="domain" description="Btz" evidence="14">
    <location>
        <begin position="208"/>
        <end position="349"/>
    </location>
</feature>
<dbReference type="GO" id="GO:0003729">
    <property type="term" value="F:mRNA binding"/>
    <property type="evidence" value="ECO:0007669"/>
    <property type="project" value="InterPro"/>
</dbReference>
<dbReference type="InterPro" id="IPR018545">
    <property type="entry name" value="Btz_dom"/>
</dbReference>
<dbReference type="Pfam" id="PF09405">
    <property type="entry name" value="Btz"/>
    <property type="match status" value="1"/>
</dbReference>
<evidence type="ECO:0000256" key="10">
    <source>
        <dbReference type="ARBA" id="ARBA00023161"/>
    </source>
</evidence>
<evidence type="ECO:0000256" key="4">
    <source>
        <dbReference type="ARBA" id="ARBA00022448"/>
    </source>
</evidence>
<feature type="region of interest" description="Disordered" evidence="13">
    <location>
        <begin position="478"/>
        <end position="502"/>
    </location>
</feature>
<evidence type="ECO:0000256" key="3">
    <source>
        <dbReference type="ARBA" id="ARBA00009548"/>
    </source>
</evidence>
<comment type="similarity">
    <text evidence="3">Belongs to the CASC3 family.</text>
</comment>
<keyword evidence="4" id="KW-0813">Transport</keyword>
<feature type="compositionally biased region" description="Gly residues" evidence="13">
    <location>
        <begin position="288"/>
        <end position="303"/>
    </location>
</feature>
<dbReference type="Proteomes" id="UP000027265">
    <property type="component" value="Unassembled WGS sequence"/>
</dbReference>
<keyword evidence="9" id="KW-0694">RNA-binding</keyword>
<feature type="compositionally biased region" description="Low complexity" evidence="13">
    <location>
        <begin position="1"/>
        <end position="12"/>
    </location>
</feature>
<feature type="compositionally biased region" description="Basic residues" evidence="13">
    <location>
        <begin position="167"/>
        <end position="179"/>
    </location>
</feature>
<organism evidence="15 16">
    <name type="scientific">Jaapia argillacea MUCL 33604</name>
    <dbReference type="NCBI Taxonomy" id="933084"/>
    <lineage>
        <taxon>Eukaryota</taxon>
        <taxon>Fungi</taxon>
        <taxon>Dikarya</taxon>
        <taxon>Basidiomycota</taxon>
        <taxon>Agaricomycotina</taxon>
        <taxon>Agaricomycetes</taxon>
        <taxon>Agaricomycetidae</taxon>
        <taxon>Jaapiales</taxon>
        <taxon>Jaapiaceae</taxon>
        <taxon>Jaapia</taxon>
    </lineage>
</organism>
<feature type="compositionally biased region" description="Basic residues" evidence="13">
    <location>
        <begin position="26"/>
        <end position="41"/>
    </location>
</feature>
<feature type="compositionally biased region" description="Low complexity" evidence="13">
    <location>
        <begin position="182"/>
        <end position="205"/>
    </location>
</feature>
<keyword evidence="11" id="KW-0508">mRNA splicing</keyword>
<dbReference type="GO" id="GO:0008380">
    <property type="term" value="P:RNA splicing"/>
    <property type="evidence" value="ECO:0007669"/>
    <property type="project" value="UniProtKB-KW"/>
</dbReference>
<evidence type="ECO:0000256" key="6">
    <source>
        <dbReference type="ARBA" id="ARBA00022664"/>
    </source>
</evidence>
<dbReference type="InParanoid" id="A0A067QBL8"/>
<feature type="region of interest" description="Disordered" evidence="13">
    <location>
        <begin position="282"/>
        <end position="390"/>
    </location>
</feature>
<proteinExistence type="inferred from homology"/>
<feature type="compositionally biased region" description="Low complexity" evidence="13">
    <location>
        <begin position="87"/>
        <end position="97"/>
    </location>
</feature>
<feature type="region of interest" description="Disordered" evidence="13">
    <location>
        <begin position="548"/>
        <end position="643"/>
    </location>
</feature>
<keyword evidence="7" id="KW-0509">mRNA transport</keyword>
<feature type="compositionally biased region" description="Low complexity" evidence="13">
    <location>
        <begin position="442"/>
        <end position="455"/>
    </location>
</feature>
<evidence type="ECO:0000313" key="15">
    <source>
        <dbReference type="EMBL" id="KDQ64433.1"/>
    </source>
</evidence>
<evidence type="ECO:0000256" key="7">
    <source>
        <dbReference type="ARBA" id="ARBA00022816"/>
    </source>
</evidence>
<evidence type="ECO:0000259" key="14">
    <source>
        <dbReference type="Pfam" id="PF09405"/>
    </source>
</evidence>
<feature type="compositionally biased region" description="Gly residues" evidence="13">
    <location>
        <begin position="359"/>
        <end position="372"/>
    </location>
</feature>
<dbReference type="GO" id="GO:0005737">
    <property type="term" value="C:cytoplasm"/>
    <property type="evidence" value="ECO:0007669"/>
    <property type="project" value="UniProtKB-SubCell"/>
</dbReference>
<evidence type="ECO:0000256" key="9">
    <source>
        <dbReference type="ARBA" id="ARBA00022884"/>
    </source>
</evidence>
<feature type="region of interest" description="Disordered" evidence="13">
    <location>
        <begin position="1"/>
        <end position="123"/>
    </location>
</feature>
<evidence type="ECO:0000256" key="12">
    <source>
        <dbReference type="ARBA" id="ARBA00023242"/>
    </source>
</evidence>
<dbReference type="GO" id="GO:0006397">
    <property type="term" value="P:mRNA processing"/>
    <property type="evidence" value="ECO:0007669"/>
    <property type="project" value="UniProtKB-KW"/>
</dbReference>
<dbReference type="GO" id="GO:0006417">
    <property type="term" value="P:regulation of translation"/>
    <property type="evidence" value="ECO:0007669"/>
    <property type="project" value="UniProtKB-KW"/>
</dbReference>
<evidence type="ECO:0000313" key="16">
    <source>
        <dbReference type="Proteomes" id="UP000027265"/>
    </source>
</evidence>
<keyword evidence="16" id="KW-1185">Reference proteome</keyword>
<reference evidence="16" key="1">
    <citation type="journal article" date="2014" name="Proc. Natl. Acad. Sci. U.S.A.">
        <title>Extensive sampling of basidiomycete genomes demonstrates inadequacy of the white-rot/brown-rot paradigm for wood decay fungi.</title>
        <authorList>
            <person name="Riley R."/>
            <person name="Salamov A.A."/>
            <person name="Brown D.W."/>
            <person name="Nagy L.G."/>
            <person name="Floudas D."/>
            <person name="Held B.W."/>
            <person name="Levasseur A."/>
            <person name="Lombard V."/>
            <person name="Morin E."/>
            <person name="Otillar R."/>
            <person name="Lindquist E.A."/>
            <person name="Sun H."/>
            <person name="LaButti K.M."/>
            <person name="Schmutz J."/>
            <person name="Jabbour D."/>
            <person name="Luo H."/>
            <person name="Baker S.E."/>
            <person name="Pisabarro A.G."/>
            <person name="Walton J.D."/>
            <person name="Blanchette R.A."/>
            <person name="Henrissat B."/>
            <person name="Martin F."/>
            <person name="Cullen D."/>
            <person name="Hibbett D.S."/>
            <person name="Grigoriev I.V."/>
        </authorList>
    </citation>
    <scope>NUCLEOTIDE SEQUENCE [LARGE SCALE GENOMIC DNA]</scope>
    <source>
        <strain evidence="16">MUCL 33604</strain>
    </source>
</reference>
<dbReference type="STRING" id="933084.A0A067QBL8"/>
<accession>A0A067QBL8</accession>
<dbReference type="GO" id="GO:0035145">
    <property type="term" value="C:exon-exon junction complex"/>
    <property type="evidence" value="ECO:0007669"/>
    <property type="project" value="InterPro"/>
</dbReference>
<evidence type="ECO:0000256" key="5">
    <source>
        <dbReference type="ARBA" id="ARBA00022490"/>
    </source>
</evidence>
<evidence type="ECO:0000256" key="1">
    <source>
        <dbReference type="ARBA" id="ARBA00004123"/>
    </source>
</evidence>
<dbReference type="EMBL" id="KL197709">
    <property type="protein sequence ID" value="KDQ64433.1"/>
    <property type="molecule type" value="Genomic_DNA"/>
</dbReference>
<keyword evidence="6" id="KW-0507">mRNA processing</keyword>
<evidence type="ECO:0000256" key="8">
    <source>
        <dbReference type="ARBA" id="ARBA00022845"/>
    </source>
</evidence>
<keyword evidence="8" id="KW-0810">Translation regulation</keyword>
<feature type="region of interest" description="Disordered" evidence="13">
    <location>
        <begin position="159"/>
        <end position="248"/>
    </location>
</feature>
<comment type="subcellular location">
    <subcellularLocation>
        <location evidence="2">Cytoplasm</location>
    </subcellularLocation>
    <subcellularLocation>
        <location evidence="1">Nucleus</location>
    </subcellularLocation>
</comment>
<feature type="compositionally biased region" description="Basic and acidic residues" evidence="13">
    <location>
        <begin position="327"/>
        <end position="349"/>
    </location>
</feature>
<feature type="region of interest" description="Disordered" evidence="13">
    <location>
        <begin position="795"/>
        <end position="827"/>
    </location>
</feature>
<keyword evidence="10" id="KW-0866">Nonsense-mediated mRNA decay</keyword>
<feature type="compositionally biased region" description="Polar residues" evidence="13">
    <location>
        <begin position="801"/>
        <end position="811"/>
    </location>
</feature>
<dbReference type="OrthoDB" id="3361414at2759"/>
<dbReference type="GO" id="GO:0051028">
    <property type="term" value="P:mRNA transport"/>
    <property type="evidence" value="ECO:0007669"/>
    <property type="project" value="UniProtKB-KW"/>
</dbReference>
<feature type="compositionally biased region" description="Polar residues" evidence="13">
    <location>
        <begin position="110"/>
        <end position="122"/>
    </location>
</feature>
<feature type="compositionally biased region" description="Basic and acidic residues" evidence="13">
    <location>
        <begin position="54"/>
        <end position="67"/>
    </location>
</feature>
<sequence length="866" mass="94212">MPVPVSSSSTTTIHKAGQPAVAPVKGHARVKKARIARRRGRATGLVESDEEIEREARSDSGTEDDHSSFGTDTESESELDDLANGHSPVVTPSTTQSPQPPGTDDVASVSDHTPSKILQNGDGSIFVSAGLDWSEMVAEENKNGPAELPVIDFADLGSHPIEERVRPAQRPHKSQRNAKKQVASAPPVVEPSPALHSEEVAAVVETAEEDTQVASEPSSPHHSTRGSFPKRPPGQTARQAYQRRLESDPSYVPVIGEFNLHDDRLCPPDLRSLSGWWRGRWQGRGRGRGGFGMRGRGRGGFVGMQGQQQSQDESPTAEEPSTPVDRPWTHDGFEEMRRRDEQRRSREQQQQRGAPFFRGRGGFVARGRGGFARGFAPSPTKSRHNLPPVAASSDRPWFAMKPEQMWTKKHEAFLYVDPGLKPRAGVGQGFRIRLPGKTTAMARAPPRTSSASTSTVPITAPVPDEAEGRTIVRLPRRAGKEKADDTVPVVIDSPSANPPTAVAPVEEEIRESITTVADVPAATVVPSSSVLPTLLGIPVRNASALLSTPEAGPSKLPELSPSSKPFTPSNPPPQVAEPQVQPAESEETSPLQQAEEGGSWQVPPSEEQSTFSVNGDRPPPPVLPPLQTSFSPVSQSPPNYPSPYAYPQLPPGIAMNQHGMPYELATGRPVYLQPTPPPPPMYTPRPMMHSHVPLSSSVPFVPGHTPHHSLHSPDFFSHSPTPPMNGFVDPSTGTPLFTLPRQSSRIEIRAPTDHPDGKPSVRPAHRPSGLRATMVASEPVQPLEPPAPQETEYYMPETERMSSPGQDSQRGVPQPMDPTAMPYNPYQQPYFYPEQYGAYPPYMDMSQISYDMYPPDPRNPQPAVYY</sequence>
<feature type="compositionally biased region" description="Low complexity" evidence="13">
    <location>
        <begin position="631"/>
        <end position="643"/>
    </location>
</feature>
<dbReference type="HOGENOM" id="CLU_007059_0_0_1"/>
<keyword evidence="12" id="KW-0539">Nucleus</keyword>
<dbReference type="GO" id="GO:0000184">
    <property type="term" value="P:nuclear-transcribed mRNA catabolic process, nonsense-mediated decay"/>
    <property type="evidence" value="ECO:0007669"/>
    <property type="project" value="UniProtKB-KW"/>
</dbReference>
<feature type="region of interest" description="Disordered" evidence="13">
    <location>
        <begin position="439"/>
        <end position="461"/>
    </location>
</feature>